<gene>
    <name evidence="2" type="ORF">KI387_023960</name>
</gene>
<comment type="caution">
    <text evidence="2">The sequence shown here is derived from an EMBL/GenBank/DDBJ whole genome shotgun (WGS) entry which is preliminary data.</text>
</comment>
<dbReference type="Proteomes" id="UP000824469">
    <property type="component" value="Unassembled WGS sequence"/>
</dbReference>
<feature type="non-terminal residue" evidence="2">
    <location>
        <position position="1"/>
    </location>
</feature>
<accession>A0AA38L849</accession>
<dbReference type="EMBL" id="JAHRHJ020000005">
    <property type="protein sequence ID" value="KAH9315333.1"/>
    <property type="molecule type" value="Genomic_DNA"/>
</dbReference>
<dbReference type="SUPFAM" id="SSF56322">
    <property type="entry name" value="ADC synthase"/>
    <property type="match status" value="1"/>
</dbReference>
<evidence type="ECO:0000313" key="2">
    <source>
        <dbReference type="EMBL" id="KAH9315333.1"/>
    </source>
</evidence>
<evidence type="ECO:0000259" key="1">
    <source>
        <dbReference type="Pfam" id="PF00425"/>
    </source>
</evidence>
<dbReference type="AlphaFoldDB" id="A0AA38L849"/>
<dbReference type="Gene3D" id="3.60.120.10">
    <property type="entry name" value="Anthranilate synthase"/>
    <property type="match status" value="1"/>
</dbReference>
<evidence type="ECO:0000313" key="3">
    <source>
        <dbReference type="Proteomes" id="UP000824469"/>
    </source>
</evidence>
<proteinExistence type="predicted"/>
<organism evidence="2 3">
    <name type="scientific">Taxus chinensis</name>
    <name type="common">Chinese yew</name>
    <name type="synonym">Taxus wallichiana var. chinensis</name>
    <dbReference type="NCBI Taxonomy" id="29808"/>
    <lineage>
        <taxon>Eukaryota</taxon>
        <taxon>Viridiplantae</taxon>
        <taxon>Streptophyta</taxon>
        <taxon>Embryophyta</taxon>
        <taxon>Tracheophyta</taxon>
        <taxon>Spermatophyta</taxon>
        <taxon>Pinopsida</taxon>
        <taxon>Pinidae</taxon>
        <taxon>Conifers II</taxon>
        <taxon>Cupressales</taxon>
        <taxon>Taxaceae</taxon>
        <taxon>Taxus</taxon>
    </lineage>
</organism>
<reference evidence="2 3" key="1">
    <citation type="journal article" date="2021" name="Nat. Plants">
        <title>The Taxus genome provides insights into paclitaxel biosynthesis.</title>
        <authorList>
            <person name="Xiong X."/>
            <person name="Gou J."/>
            <person name="Liao Q."/>
            <person name="Li Y."/>
            <person name="Zhou Q."/>
            <person name="Bi G."/>
            <person name="Li C."/>
            <person name="Du R."/>
            <person name="Wang X."/>
            <person name="Sun T."/>
            <person name="Guo L."/>
            <person name="Liang H."/>
            <person name="Lu P."/>
            <person name="Wu Y."/>
            <person name="Zhang Z."/>
            <person name="Ro D.K."/>
            <person name="Shang Y."/>
            <person name="Huang S."/>
            <person name="Yan J."/>
        </authorList>
    </citation>
    <scope>NUCLEOTIDE SEQUENCE [LARGE SCALE GENOMIC DNA]</scope>
    <source>
        <strain evidence="2">Ta-2019</strain>
    </source>
</reference>
<dbReference type="PANTHER" id="PTHR47253">
    <property type="match status" value="1"/>
</dbReference>
<keyword evidence="3" id="KW-1185">Reference proteome</keyword>
<dbReference type="InterPro" id="IPR044250">
    <property type="entry name" value="MenF-like"/>
</dbReference>
<dbReference type="InterPro" id="IPR005801">
    <property type="entry name" value="ADC_synthase"/>
</dbReference>
<feature type="domain" description="Chorismate-utilising enzyme C-terminal" evidence="1">
    <location>
        <begin position="347"/>
        <end position="521"/>
    </location>
</feature>
<dbReference type="GO" id="GO:0008909">
    <property type="term" value="F:isochorismate synthase activity"/>
    <property type="evidence" value="ECO:0007669"/>
    <property type="project" value="InterPro"/>
</dbReference>
<sequence length="522" mass="58450">DQLQCSAVEGGRGVSFDRMKGILLLNANVTMPLPLLRGRSLRQGQGQGQRQRQRQKQKNVKAALILEDSSCNKEGNVWCRTITLGTAATLVEAGNHLQSALNHLKSSPPIHHSGLLRFQVPLLQDIKALEWLQSQSQGSALLPRCYFSPRHYRGSIGESLSEHISKRQLGQPYKNTVKGVAGIGSAVLFKSSHPFSLNDWKTIRRYLSEDSPLIRAYGVIRFNSLTKPLSEWEGFGSFYFVIPQMELDECEGSSVLAATIVWDHSLLWTFDKAINALELTLHQVSAQIRISPNIHRLAVINKGNTPDEKSWDAVVQKALKIIDSSSAEDWQSSQKFIRSSSFFDMRTLSKVVLARRSKLEIDANIDPLELVSCLQENDQNAYQFCFELPNLSTFIGSTPERLFYRSGSHVSSEAVAGTRARGRTISEDLEIGLDLLHSSKDQHEFDIVKETIKHQMETICERVTEESKKCLIKQARVQHLCARFVGELKNEADDIALLSLLHPSPAVCGYPREAALDFISQN</sequence>
<name>A0AA38L849_TAXCH</name>
<dbReference type="InterPro" id="IPR015890">
    <property type="entry name" value="Chorismate_C"/>
</dbReference>
<feature type="non-terminal residue" evidence="2">
    <location>
        <position position="522"/>
    </location>
</feature>
<dbReference type="OMA" id="CLQPPDA"/>
<dbReference type="PANTHER" id="PTHR47253:SF4">
    <property type="entry name" value="ISOCHORISMATE SYNTHASE 2, CHLOROPLASTIC"/>
    <property type="match status" value="1"/>
</dbReference>
<protein>
    <recommendedName>
        <fullName evidence="1">Chorismate-utilising enzyme C-terminal domain-containing protein</fullName>
    </recommendedName>
</protein>
<dbReference type="Pfam" id="PF00425">
    <property type="entry name" value="Chorismate_bind"/>
    <property type="match status" value="1"/>
</dbReference>